<dbReference type="Proteomes" id="UP000219338">
    <property type="component" value="Unassembled WGS sequence"/>
</dbReference>
<dbReference type="STRING" id="47428.A0A284S2T8"/>
<feature type="region of interest" description="Disordered" evidence="1">
    <location>
        <begin position="758"/>
        <end position="789"/>
    </location>
</feature>
<dbReference type="InterPro" id="IPR040521">
    <property type="entry name" value="KDZ"/>
</dbReference>
<dbReference type="EMBL" id="FUEG01000028">
    <property type="protein sequence ID" value="SJL15315.1"/>
    <property type="molecule type" value="Genomic_DNA"/>
</dbReference>
<feature type="domain" description="CxC2-like cysteine cluster KDZ transposase-associated" evidence="2">
    <location>
        <begin position="174"/>
        <end position="276"/>
    </location>
</feature>
<gene>
    <name evidence="3" type="ORF">ARMOST_18808</name>
</gene>
<evidence type="ECO:0000256" key="1">
    <source>
        <dbReference type="SAM" id="MobiDB-lite"/>
    </source>
</evidence>
<keyword evidence="4" id="KW-1185">Reference proteome</keyword>
<accession>A0A284S2T8</accession>
<dbReference type="OMA" id="ANDWNYR"/>
<feature type="region of interest" description="Disordered" evidence="1">
    <location>
        <begin position="70"/>
        <end position="89"/>
    </location>
</feature>
<name>A0A284S2T8_ARMOS</name>
<reference evidence="4" key="1">
    <citation type="journal article" date="2017" name="Nat. Ecol. Evol.">
        <title>Genome expansion and lineage-specific genetic innovations in the forest pathogenic fungi Armillaria.</title>
        <authorList>
            <person name="Sipos G."/>
            <person name="Prasanna A.N."/>
            <person name="Walter M.C."/>
            <person name="O'Connor E."/>
            <person name="Balint B."/>
            <person name="Krizsan K."/>
            <person name="Kiss B."/>
            <person name="Hess J."/>
            <person name="Varga T."/>
            <person name="Slot J."/>
            <person name="Riley R."/>
            <person name="Boka B."/>
            <person name="Rigling D."/>
            <person name="Barry K."/>
            <person name="Lee J."/>
            <person name="Mihaltcheva S."/>
            <person name="LaButti K."/>
            <person name="Lipzen A."/>
            <person name="Waldron R."/>
            <person name="Moloney N.M."/>
            <person name="Sperisen C."/>
            <person name="Kredics L."/>
            <person name="Vagvoelgyi C."/>
            <person name="Patrignani A."/>
            <person name="Fitzpatrick D."/>
            <person name="Nagy I."/>
            <person name="Doyle S."/>
            <person name="Anderson J.B."/>
            <person name="Grigoriev I.V."/>
            <person name="Gueldener U."/>
            <person name="Muensterkoetter M."/>
            <person name="Nagy L.G."/>
        </authorList>
    </citation>
    <scope>NUCLEOTIDE SEQUENCE [LARGE SCALE GENOMIC DNA]</scope>
    <source>
        <strain evidence="4">C18/9</strain>
    </source>
</reference>
<dbReference type="InterPro" id="IPR041457">
    <property type="entry name" value="CxC2_KDZ-assoc"/>
</dbReference>
<dbReference type="AlphaFoldDB" id="A0A284S2T8"/>
<evidence type="ECO:0000313" key="4">
    <source>
        <dbReference type="Proteomes" id="UP000219338"/>
    </source>
</evidence>
<dbReference type="Pfam" id="PF18758">
    <property type="entry name" value="KDZ"/>
    <property type="match status" value="1"/>
</dbReference>
<dbReference type="Pfam" id="PF18803">
    <property type="entry name" value="CxC2"/>
    <property type="match status" value="1"/>
</dbReference>
<evidence type="ECO:0000313" key="3">
    <source>
        <dbReference type="EMBL" id="SJL15315.1"/>
    </source>
</evidence>
<feature type="compositionally biased region" description="Basic residues" evidence="1">
    <location>
        <begin position="775"/>
        <end position="784"/>
    </location>
</feature>
<organism evidence="3 4">
    <name type="scientific">Armillaria ostoyae</name>
    <name type="common">Armillaria root rot fungus</name>
    <dbReference type="NCBI Taxonomy" id="47428"/>
    <lineage>
        <taxon>Eukaryota</taxon>
        <taxon>Fungi</taxon>
        <taxon>Dikarya</taxon>
        <taxon>Basidiomycota</taxon>
        <taxon>Agaricomycotina</taxon>
        <taxon>Agaricomycetes</taxon>
        <taxon>Agaricomycetidae</taxon>
        <taxon>Agaricales</taxon>
        <taxon>Marasmiineae</taxon>
        <taxon>Physalacriaceae</taxon>
        <taxon>Armillaria</taxon>
    </lineage>
</organism>
<sequence>MSKRRACTRALLDEALASGAITTFSTPSHSHTDVDTLGVAVTKTMPVVPPGESLKPSIVLEPEAAEPVTATDITSDCGSDNEEGAKPSPETWRVLQSFADILPQLHDLMMEHEGDLELNEMCECREATRSTRCEDCIEYRLTCTQCFIRNHRHSWNHWALVWDVRGIFTRKDIHELGYVPQLGHHGAECPVPHNPVKMIVVDVNGIHDTCLRFCGCQSLTVDRVSQLMHACLFLSTTNLPQLAFSFQLLWQFQLLHIECTTTMHDMMGAWQRLTDNKFPWNASDATKQIRRVFRVWNLMKAERRAGIVHHFDALIPHRQMKNLLVRCPACPEAGWNLEPGSDTIPQVFRHMNQLQLTGDGNFHVNKAEANPINSDPEDLPLVGGRGVYPDRQEWENYLKEAEAIKPKGGGKKVPCNNHKAVTSQNARFENCKYTGVAQVQCSHVFVRATADFLKGENQRTMDNALHRALLLANLASDQNDSIDIVFSYDINCQYCVHIAEWWEAPTLKSTKHHVVRSVKMIPLCHIKGHQDQCNEDFNPVYLVCIGHFHSETAEQFWAFSNGLGPQIHQMNLEHGHEIYFHQANDWNYRKVINMSQELTKDILYARKQFAVHESYFCRLTASLPAEQVHAWEKLLREPPRQGSRCSVSKDYISPYRHRKQKVPSMDSAIETLLLNPRRLVAIGAGSDEAAEFISEGINLEQQQRHLQMLIDKEKAYPNETDQETIRRKSTSLEKSMKHWFELHIKFMGVASKFSLPSGTGINDAPTENKPEQLTKKKKKKKKASGRANVESWPLGLPSSLSLDDDKVRLKPLIEYETKLREGAAFDSLHAVLLAADQLQALGYDKSKNVRGYKPNTKAQEKLR</sequence>
<protein>
    <recommendedName>
        <fullName evidence="2">CxC2-like cysteine cluster KDZ transposase-associated domain-containing protein</fullName>
    </recommendedName>
</protein>
<proteinExistence type="predicted"/>
<evidence type="ECO:0000259" key="2">
    <source>
        <dbReference type="Pfam" id="PF18803"/>
    </source>
</evidence>
<dbReference type="OrthoDB" id="3056576at2759"/>